<dbReference type="InterPro" id="IPR016197">
    <property type="entry name" value="Chromo-like_dom_sf"/>
</dbReference>
<evidence type="ECO:0000256" key="3">
    <source>
        <dbReference type="SAM" id="MobiDB-lite"/>
    </source>
</evidence>
<organism evidence="5 6">
    <name type="scientific">Polysphondylium violaceum</name>
    <dbReference type="NCBI Taxonomy" id="133409"/>
    <lineage>
        <taxon>Eukaryota</taxon>
        <taxon>Amoebozoa</taxon>
        <taxon>Evosea</taxon>
        <taxon>Eumycetozoa</taxon>
        <taxon>Dictyostelia</taxon>
        <taxon>Dictyosteliales</taxon>
        <taxon>Dictyosteliaceae</taxon>
        <taxon>Polysphondylium</taxon>
    </lineage>
</organism>
<dbReference type="InterPro" id="IPR023780">
    <property type="entry name" value="Chromo_domain"/>
</dbReference>
<dbReference type="SMART" id="SM00298">
    <property type="entry name" value="CHROMO"/>
    <property type="match status" value="1"/>
</dbReference>
<dbReference type="Proteomes" id="UP000695562">
    <property type="component" value="Unassembled WGS sequence"/>
</dbReference>
<keyword evidence="2" id="KW-0539">Nucleus</keyword>
<name>A0A8J4V1U6_9MYCE</name>
<evidence type="ECO:0000256" key="1">
    <source>
        <dbReference type="ARBA" id="ARBA00004123"/>
    </source>
</evidence>
<dbReference type="EMBL" id="AJWJ01000445">
    <property type="protein sequence ID" value="KAF2070802.1"/>
    <property type="molecule type" value="Genomic_DNA"/>
</dbReference>
<evidence type="ECO:0000313" key="6">
    <source>
        <dbReference type="Proteomes" id="UP000695562"/>
    </source>
</evidence>
<evidence type="ECO:0000256" key="2">
    <source>
        <dbReference type="ARBA" id="ARBA00023242"/>
    </source>
</evidence>
<dbReference type="InterPro" id="IPR051219">
    <property type="entry name" value="Heterochromatin_chromo-domain"/>
</dbReference>
<feature type="compositionally biased region" description="Basic residues" evidence="3">
    <location>
        <begin position="169"/>
        <end position="189"/>
    </location>
</feature>
<dbReference type="PROSITE" id="PS50013">
    <property type="entry name" value="CHROMO_2"/>
    <property type="match status" value="1"/>
</dbReference>
<reference evidence="5" key="1">
    <citation type="submission" date="2020-01" db="EMBL/GenBank/DDBJ databases">
        <title>Development of genomics and gene disruption for Polysphondylium violaceum indicates a role for the polyketide synthase stlB in stalk morphogenesis.</title>
        <authorList>
            <person name="Narita B."/>
            <person name="Kawabe Y."/>
            <person name="Kin K."/>
            <person name="Saito T."/>
            <person name="Gibbs R."/>
            <person name="Kuspa A."/>
            <person name="Muzny D."/>
            <person name="Queller D."/>
            <person name="Richards S."/>
            <person name="Strassman J."/>
            <person name="Sucgang R."/>
            <person name="Worley K."/>
            <person name="Schaap P."/>
        </authorList>
    </citation>
    <scope>NUCLEOTIDE SEQUENCE</scope>
    <source>
        <strain evidence="5">QSvi11</strain>
    </source>
</reference>
<dbReference type="OrthoDB" id="433924at2759"/>
<dbReference type="GO" id="GO:0005634">
    <property type="term" value="C:nucleus"/>
    <property type="evidence" value="ECO:0007669"/>
    <property type="project" value="UniProtKB-SubCell"/>
</dbReference>
<dbReference type="PANTHER" id="PTHR22812">
    <property type="entry name" value="CHROMOBOX PROTEIN"/>
    <property type="match status" value="1"/>
</dbReference>
<evidence type="ECO:0000259" key="4">
    <source>
        <dbReference type="PROSITE" id="PS50013"/>
    </source>
</evidence>
<sequence>MSKTIVKENYCAKCLKCSSILYTYIKFLKTNAEKEPFLKYITLYYEKRKELSTLQQIQQTYYTCGEDGENEKDLLSIQDQSILYRDGTLPQAEEQIIQERVKSRIHEAWDEFNAIGERKRRKAIENQSLSAAAATTTTTTTTTTQPVFLLKWYPEFHNGNSSRKSSNDKKRKRDRERKEKKKKKEKKKSISATKIDKKQQKEEREGEDLYRLLSPVEIEKEYIADGDDGFYKVENILDKKIEDGRIKYLIKWEGYNIMSASWQDIDDCFCPGLIAEFEIKYHERFSQ</sequence>
<dbReference type="SUPFAM" id="SSF54160">
    <property type="entry name" value="Chromo domain-like"/>
    <property type="match status" value="1"/>
</dbReference>
<accession>A0A8J4V1U6</accession>
<dbReference type="Pfam" id="PF00385">
    <property type="entry name" value="Chromo"/>
    <property type="match status" value="1"/>
</dbReference>
<evidence type="ECO:0000313" key="5">
    <source>
        <dbReference type="EMBL" id="KAF2070802.1"/>
    </source>
</evidence>
<comment type="caution">
    <text evidence="5">The sequence shown here is derived from an EMBL/GenBank/DDBJ whole genome shotgun (WGS) entry which is preliminary data.</text>
</comment>
<keyword evidence="6" id="KW-1185">Reference proteome</keyword>
<dbReference type="Gene3D" id="2.40.50.40">
    <property type="match status" value="1"/>
</dbReference>
<gene>
    <name evidence="5" type="ORF">CYY_007893</name>
</gene>
<comment type="subcellular location">
    <subcellularLocation>
        <location evidence="1">Nucleus</location>
    </subcellularLocation>
</comment>
<feature type="region of interest" description="Disordered" evidence="3">
    <location>
        <begin position="158"/>
        <end position="202"/>
    </location>
</feature>
<dbReference type="InterPro" id="IPR000953">
    <property type="entry name" value="Chromo/chromo_shadow_dom"/>
</dbReference>
<proteinExistence type="predicted"/>
<feature type="domain" description="Chromo" evidence="4">
    <location>
        <begin position="231"/>
        <end position="287"/>
    </location>
</feature>
<protein>
    <recommendedName>
        <fullName evidence="4">Chromo domain-containing protein</fullName>
    </recommendedName>
</protein>
<dbReference type="AlphaFoldDB" id="A0A8J4V1U6"/>